<feature type="repeat" description="WD" evidence="5">
    <location>
        <begin position="480"/>
        <end position="513"/>
    </location>
</feature>
<dbReference type="Proteomes" id="UP000799439">
    <property type="component" value="Unassembled WGS sequence"/>
</dbReference>
<feature type="repeat" description="WD" evidence="5">
    <location>
        <begin position="178"/>
        <end position="210"/>
    </location>
</feature>
<dbReference type="Pfam" id="PF00400">
    <property type="entry name" value="WD40"/>
    <property type="match status" value="7"/>
</dbReference>
<keyword evidence="2 5" id="KW-0853">WD repeat</keyword>
<organism evidence="7 8">
    <name type="scientific">Myriangium duriaei CBS 260.36</name>
    <dbReference type="NCBI Taxonomy" id="1168546"/>
    <lineage>
        <taxon>Eukaryota</taxon>
        <taxon>Fungi</taxon>
        <taxon>Dikarya</taxon>
        <taxon>Ascomycota</taxon>
        <taxon>Pezizomycotina</taxon>
        <taxon>Dothideomycetes</taxon>
        <taxon>Dothideomycetidae</taxon>
        <taxon>Myriangiales</taxon>
        <taxon>Myriangiaceae</taxon>
        <taxon>Myriangium</taxon>
    </lineage>
</organism>
<evidence type="ECO:0000313" key="7">
    <source>
        <dbReference type="EMBL" id="KAF2157117.1"/>
    </source>
</evidence>
<evidence type="ECO:0000256" key="1">
    <source>
        <dbReference type="ARBA" id="ARBA00004604"/>
    </source>
</evidence>
<dbReference type="CDD" id="cd00200">
    <property type="entry name" value="WD40"/>
    <property type="match status" value="1"/>
</dbReference>
<proteinExistence type="predicted"/>
<gene>
    <name evidence="7" type="ORF">K461DRAFT_235107</name>
</gene>
<feature type="repeat" description="WD" evidence="5">
    <location>
        <begin position="438"/>
        <end position="479"/>
    </location>
</feature>
<dbReference type="InterPro" id="IPR001680">
    <property type="entry name" value="WD40_rpt"/>
</dbReference>
<name>A0A9P4J851_9PEZI</name>
<accession>A0A9P4J851</accession>
<dbReference type="EMBL" id="ML996081">
    <property type="protein sequence ID" value="KAF2157117.1"/>
    <property type="molecule type" value="Genomic_DNA"/>
</dbReference>
<keyword evidence="8" id="KW-1185">Reference proteome</keyword>
<keyword evidence="3" id="KW-0677">Repeat</keyword>
<keyword evidence="4" id="KW-0539">Nucleus</keyword>
<dbReference type="PANTHER" id="PTHR19848">
    <property type="entry name" value="WD40 REPEAT PROTEIN"/>
    <property type="match status" value="1"/>
</dbReference>
<dbReference type="InterPro" id="IPR020472">
    <property type="entry name" value="WD40_PAC1"/>
</dbReference>
<dbReference type="InterPro" id="IPR015943">
    <property type="entry name" value="WD40/YVTN_repeat-like_dom_sf"/>
</dbReference>
<evidence type="ECO:0000256" key="5">
    <source>
        <dbReference type="PROSITE-ProRule" id="PRU00221"/>
    </source>
</evidence>
<dbReference type="SUPFAM" id="SSF50978">
    <property type="entry name" value="WD40 repeat-like"/>
    <property type="match status" value="1"/>
</dbReference>
<feature type="repeat" description="WD" evidence="5">
    <location>
        <begin position="221"/>
        <end position="260"/>
    </location>
</feature>
<feature type="repeat" description="WD" evidence="5">
    <location>
        <begin position="135"/>
        <end position="177"/>
    </location>
</feature>
<dbReference type="InterPro" id="IPR036322">
    <property type="entry name" value="WD40_repeat_dom_sf"/>
</dbReference>
<evidence type="ECO:0000256" key="4">
    <source>
        <dbReference type="ARBA" id="ARBA00023242"/>
    </source>
</evidence>
<dbReference type="GO" id="GO:0000027">
    <property type="term" value="P:ribosomal large subunit assembly"/>
    <property type="evidence" value="ECO:0007669"/>
    <property type="project" value="TreeGrafter"/>
</dbReference>
<dbReference type="InterPro" id="IPR019775">
    <property type="entry name" value="WD40_repeat_CS"/>
</dbReference>
<reference evidence="7" key="1">
    <citation type="journal article" date="2020" name="Stud. Mycol.">
        <title>101 Dothideomycetes genomes: a test case for predicting lifestyles and emergence of pathogens.</title>
        <authorList>
            <person name="Haridas S."/>
            <person name="Albert R."/>
            <person name="Binder M."/>
            <person name="Bloem J."/>
            <person name="Labutti K."/>
            <person name="Salamov A."/>
            <person name="Andreopoulos B."/>
            <person name="Baker S."/>
            <person name="Barry K."/>
            <person name="Bills G."/>
            <person name="Bluhm B."/>
            <person name="Cannon C."/>
            <person name="Castanera R."/>
            <person name="Culley D."/>
            <person name="Daum C."/>
            <person name="Ezra D."/>
            <person name="Gonzalez J."/>
            <person name="Henrissat B."/>
            <person name="Kuo A."/>
            <person name="Liang C."/>
            <person name="Lipzen A."/>
            <person name="Lutzoni F."/>
            <person name="Magnuson J."/>
            <person name="Mondo S."/>
            <person name="Nolan M."/>
            <person name="Ohm R."/>
            <person name="Pangilinan J."/>
            <person name="Park H.-J."/>
            <person name="Ramirez L."/>
            <person name="Alfaro M."/>
            <person name="Sun H."/>
            <person name="Tritt A."/>
            <person name="Yoshinaga Y."/>
            <person name="Zwiers L.-H."/>
            <person name="Turgeon B."/>
            <person name="Goodwin S."/>
            <person name="Spatafora J."/>
            <person name="Crous P."/>
            <person name="Grigoriev I."/>
        </authorList>
    </citation>
    <scope>NUCLEOTIDE SEQUENCE</scope>
    <source>
        <strain evidence="7">CBS 260.36</strain>
    </source>
</reference>
<evidence type="ECO:0000256" key="3">
    <source>
        <dbReference type="ARBA" id="ARBA00022737"/>
    </source>
</evidence>
<evidence type="ECO:0000256" key="6">
    <source>
        <dbReference type="SAM" id="MobiDB-lite"/>
    </source>
</evidence>
<protein>
    <submittedName>
        <fullName evidence="7">WD40 repeat-like protein</fullName>
    </submittedName>
</protein>
<dbReference type="PANTHER" id="PTHR19848:SF0">
    <property type="entry name" value="NOTCHLESS PROTEIN HOMOLOG 1"/>
    <property type="match status" value="1"/>
</dbReference>
<dbReference type="GO" id="GO:0005730">
    <property type="term" value="C:nucleolus"/>
    <property type="evidence" value="ECO:0007669"/>
    <property type="project" value="UniProtKB-SubCell"/>
</dbReference>
<comment type="caution">
    <text evidence="7">The sequence shown here is derived from an EMBL/GenBank/DDBJ whole genome shotgun (WGS) entry which is preliminary data.</text>
</comment>
<dbReference type="PROSITE" id="PS50294">
    <property type="entry name" value="WD_REPEATS_REGION"/>
    <property type="match status" value="7"/>
</dbReference>
<dbReference type="PROSITE" id="PS50082">
    <property type="entry name" value="WD_REPEATS_2"/>
    <property type="match status" value="7"/>
</dbReference>
<feature type="repeat" description="WD" evidence="5">
    <location>
        <begin position="269"/>
        <end position="309"/>
    </location>
</feature>
<dbReference type="PROSITE" id="PS00678">
    <property type="entry name" value="WD_REPEATS_1"/>
    <property type="match status" value="4"/>
</dbReference>
<evidence type="ECO:0000256" key="2">
    <source>
        <dbReference type="ARBA" id="ARBA00022574"/>
    </source>
</evidence>
<dbReference type="OrthoDB" id="10267436at2759"/>
<dbReference type="AlphaFoldDB" id="A0A9P4J851"/>
<dbReference type="Gene3D" id="2.130.10.10">
    <property type="entry name" value="YVTN repeat-like/Quinoprotein amine dehydrogenase"/>
    <property type="match status" value="1"/>
</dbReference>
<dbReference type="SMART" id="SM00320">
    <property type="entry name" value="WD40"/>
    <property type="match status" value="8"/>
</dbReference>
<evidence type="ECO:0000313" key="8">
    <source>
        <dbReference type="Proteomes" id="UP000799439"/>
    </source>
</evidence>
<feature type="region of interest" description="Disordered" evidence="6">
    <location>
        <begin position="1"/>
        <end position="30"/>
    </location>
</feature>
<sequence length="513" mass="55273">MATVLPPPSKRQRTQAAQRARDQVSPEQIPDGLQRIQFRDADSGQAQGSVVTLSLSDLTPQNLSLLLNSLLGRNEAHDRLPYRFYNPLGDGDFSQSDIIAAHAAGQSSTEVVLDIPCRAEAVFKVRAVTRCSAAISGHGDSILSAQFSPVTSTRLATGSGDNMARIWDTETGTPLHTLKGHAGWVLAVAWSPDGARLATGGNDGMLRLWNPVSGASDGQPLKGHTQRVNSLSWEPFHLQEQGRPRIASASKDGTVRVWDVVGKKCDMALSGHKGNISCVRWGGAGQIYTASHDKTIKVWNASTGSLQHTLSSHAHWVNHLALSTDFALRTAYYDHTGKAGIPATDSECVTKAQKRFAAAASVNGKSGISERVISASDDCTIFLWAPAESAKPIARLHGHQKQVNHVVFSPDGTLIASAAFDNHVKLWTAKDGAFLYTLKGHVGPVYQVAFSADSRLLVSASKDTTVKVWEVRTGKLVEDLPGHKDQVFAVDWSPDGKRVGSAGRDKQVRIWTH</sequence>
<comment type="subcellular location">
    <subcellularLocation>
        <location evidence="1">Nucleus</location>
        <location evidence="1">Nucleolus</location>
    </subcellularLocation>
</comment>
<feature type="repeat" description="WD" evidence="5">
    <location>
        <begin position="396"/>
        <end position="437"/>
    </location>
</feature>
<dbReference type="PRINTS" id="PR00320">
    <property type="entry name" value="GPROTEINBRPT"/>
</dbReference>